<reference evidence="1" key="1">
    <citation type="journal article" date="2021" name="Proc. Natl. Acad. Sci. U.S.A.">
        <title>A Catalog of Tens of Thousands of Viruses from Human Metagenomes Reveals Hidden Associations with Chronic Diseases.</title>
        <authorList>
            <person name="Tisza M.J."/>
            <person name="Buck C.B."/>
        </authorList>
    </citation>
    <scope>NUCLEOTIDE SEQUENCE</scope>
    <source>
        <strain evidence="1">CtOZu12</strain>
    </source>
</reference>
<name>A0A8D9PEG1_9VIRU</name>
<sequence>MKNKHESKIKYEAKGNPYLVMSKKDEFGQKHQYFYKLENLEQLYNIPTDNLKNGDIAVVKKNNSFVKFMWIVDDDWNYENWVSCGKLNWKSKEKIKSETENMNEKNMTDEKLVPFREMTCEQIKKQYPNLNMLYEHCWVKELNLILDYCDIKFTSKSETNREATIIIKLKSNLINRNESVTISANIWGNYDREVGKKVYYTDIFVEEIHGSCTLAMLRLIDATCDTLEKMFENLNLDNTYGGDYARIYHIFDSFKLYQNSECSDDNDCDCDDEGM</sequence>
<organism evidence="1">
    <name type="scientific">Bacteriophage sp</name>
    <dbReference type="NCBI Taxonomy" id="38018"/>
    <lineage>
        <taxon>Viruses</taxon>
    </lineage>
</organism>
<evidence type="ECO:0000313" key="1">
    <source>
        <dbReference type="EMBL" id="DAD55727.1"/>
    </source>
</evidence>
<accession>A0A8D9PEG1</accession>
<dbReference type="EMBL" id="BK029940">
    <property type="protein sequence ID" value="DAD55727.1"/>
    <property type="molecule type" value="Genomic_DNA"/>
</dbReference>
<protein>
    <submittedName>
        <fullName evidence="1">Uncharacterized protein</fullName>
    </submittedName>
</protein>
<proteinExistence type="predicted"/>